<protein>
    <recommendedName>
        <fullName evidence="1">Baseplate structural protein Gp10 C-terminal domain-containing protein</fullName>
    </recommendedName>
</protein>
<dbReference type="EMBL" id="CP022114">
    <property type="protein sequence ID" value="ASG63931.1"/>
    <property type="molecule type" value="Genomic_DNA"/>
</dbReference>
<dbReference type="InterPro" id="IPR053827">
    <property type="entry name" value="Gp10_C"/>
</dbReference>
<evidence type="ECO:0000259" key="1">
    <source>
        <dbReference type="Pfam" id="PF21939"/>
    </source>
</evidence>
<dbReference type="Proteomes" id="UP000197098">
    <property type="component" value="Chromosome"/>
</dbReference>
<reference evidence="2 3" key="1">
    <citation type="submission" date="2017-06" db="EMBL/GenBank/DDBJ databases">
        <title>Origin of plasmid-mediated fosfomycin resistance gene fosA3.</title>
        <authorList>
            <person name="Ito R."/>
            <person name="Pacey M.P."/>
            <person name="Doi Y."/>
        </authorList>
    </citation>
    <scope>NUCLEOTIDE SEQUENCE [LARGE SCALE GENOMIC DNA]</scope>
    <source>
        <strain evidence="2 3">YDC799</strain>
    </source>
</reference>
<name>A0A248KJ93_9ENTR</name>
<gene>
    <name evidence="2" type="ORF">CEW81_18255</name>
</gene>
<evidence type="ECO:0000313" key="3">
    <source>
        <dbReference type="Proteomes" id="UP000197098"/>
    </source>
</evidence>
<feature type="domain" description="Baseplate structural protein Gp10 C-terminal" evidence="1">
    <location>
        <begin position="117"/>
        <end position="154"/>
    </location>
</feature>
<organism evidence="2 3">
    <name type="scientific">Kluyvera genomosp. 3</name>
    <dbReference type="NCBI Taxonomy" id="2774055"/>
    <lineage>
        <taxon>Bacteria</taxon>
        <taxon>Pseudomonadati</taxon>
        <taxon>Pseudomonadota</taxon>
        <taxon>Gammaproteobacteria</taxon>
        <taxon>Enterobacterales</taxon>
        <taxon>Enterobacteriaceae</taxon>
        <taxon>Kluyvera</taxon>
    </lineage>
</organism>
<sequence>MPLENATYINQLNPDWPIGKTDMVSNGDDQVRMLKSVLQNTLPNASGAITGTPEQINNITLNTPWQDNSGTAGALSYFELNDPTQTDEPTAAALAIATPATDQYNQTPGLVLTWQTLMDIIYPVGCPFMSATDNRNPADILGFGEWSPIVGMLAGIGQVTDAAGPWLISPLGRWLVT</sequence>
<evidence type="ECO:0000313" key="2">
    <source>
        <dbReference type="EMBL" id="ASG63931.1"/>
    </source>
</evidence>
<accession>A0A248KJ93</accession>
<dbReference type="Pfam" id="PF21939">
    <property type="entry name" value="Gp10_C"/>
    <property type="match status" value="1"/>
</dbReference>
<dbReference type="AlphaFoldDB" id="A0A248KJ93"/>
<proteinExistence type="predicted"/>